<organism evidence="2">
    <name type="scientific">Caldilineaceae bacterium SB0664_bin_27</name>
    <dbReference type="NCBI Taxonomy" id="2605260"/>
    <lineage>
        <taxon>Bacteria</taxon>
        <taxon>Bacillati</taxon>
        <taxon>Chloroflexota</taxon>
        <taxon>Caldilineae</taxon>
        <taxon>Caldilineales</taxon>
        <taxon>Caldilineaceae</taxon>
    </lineage>
</organism>
<name>A0A6B0YU12_9CHLR</name>
<dbReference type="Pfam" id="PF13847">
    <property type="entry name" value="Methyltransf_31"/>
    <property type="match status" value="1"/>
</dbReference>
<accession>A0A6B0YU12</accession>
<keyword evidence="2" id="KW-0489">Methyltransferase</keyword>
<evidence type="ECO:0000259" key="1">
    <source>
        <dbReference type="Pfam" id="PF13847"/>
    </source>
</evidence>
<dbReference type="PANTHER" id="PTHR43591">
    <property type="entry name" value="METHYLTRANSFERASE"/>
    <property type="match status" value="1"/>
</dbReference>
<dbReference type="InterPro" id="IPR025714">
    <property type="entry name" value="Methyltranfer_dom"/>
</dbReference>
<dbReference type="SUPFAM" id="SSF53335">
    <property type="entry name" value="S-adenosyl-L-methionine-dependent methyltransferases"/>
    <property type="match status" value="1"/>
</dbReference>
<dbReference type="Gene3D" id="3.40.50.150">
    <property type="entry name" value="Vaccinia Virus protein VP39"/>
    <property type="match status" value="1"/>
</dbReference>
<keyword evidence="2" id="KW-0808">Transferase</keyword>
<sequence length="211" mass="23126">MGLGNLLIRCVGMTVGAQVGTRIAHRIRPRPYPGPLRELLDHPLRMRYRDPVSTLGPFGIGPGETALDLGCGTGTFTVEMARQVGSKGRVHAVDIQAPMIDAARAKVESAGIASRVSFHHCGAYRLPLERDSVDVVVAIASLSEMPQPLFALEEIRRVLKAGGRLAVSEEMPHTGYALQRTVRRWQQEVGFRYGGLRGTPFCYSLLCFKDE</sequence>
<dbReference type="GO" id="GO:0008168">
    <property type="term" value="F:methyltransferase activity"/>
    <property type="evidence" value="ECO:0007669"/>
    <property type="project" value="UniProtKB-KW"/>
</dbReference>
<dbReference type="GO" id="GO:0032259">
    <property type="term" value="P:methylation"/>
    <property type="evidence" value="ECO:0007669"/>
    <property type="project" value="UniProtKB-KW"/>
</dbReference>
<dbReference type="EMBL" id="VXRG01000117">
    <property type="protein sequence ID" value="MXY94596.1"/>
    <property type="molecule type" value="Genomic_DNA"/>
</dbReference>
<reference evidence="2" key="1">
    <citation type="submission" date="2019-09" db="EMBL/GenBank/DDBJ databases">
        <title>Characterisation of the sponge microbiome using genome-centric metagenomics.</title>
        <authorList>
            <person name="Engelberts J.P."/>
            <person name="Robbins S.J."/>
            <person name="De Goeij J.M."/>
            <person name="Aranda M."/>
            <person name="Bell S.C."/>
            <person name="Webster N.S."/>
        </authorList>
    </citation>
    <scope>NUCLEOTIDE SEQUENCE</scope>
    <source>
        <strain evidence="2">SB0664_bin_27</strain>
    </source>
</reference>
<feature type="domain" description="Methyltransferase" evidence="1">
    <location>
        <begin position="62"/>
        <end position="186"/>
    </location>
</feature>
<protein>
    <submittedName>
        <fullName evidence="2">Methyltransferase domain-containing protein</fullName>
    </submittedName>
</protein>
<evidence type="ECO:0000313" key="2">
    <source>
        <dbReference type="EMBL" id="MXY94596.1"/>
    </source>
</evidence>
<dbReference type="InterPro" id="IPR029063">
    <property type="entry name" value="SAM-dependent_MTases_sf"/>
</dbReference>
<gene>
    <name evidence="2" type="ORF">F4Y42_14235</name>
</gene>
<dbReference type="AlphaFoldDB" id="A0A6B0YU12"/>
<comment type="caution">
    <text evidence="2">The sequence shown here is derived from an EMBL/GenBank/DDBJ whole genome shotgun (WGS) entry which is preliminary data.</text>
</comment>
<dbReference type="PANTHER" id="PTHR43591:SF24">
    <property type="entry name" value="2-METHOXY-6-POLYPRENYL-1,4-BENZOQUINOL METHYLASE, MITOCHONDRIAL"/>
    <property type="match status" value="1"/>
</dbReference>
<dbReference type="CDD" id="cd02440">
    <property type="entry name" value="AdoMet_MTases"/>
    <property type="match status" value="1"/>
</dbReference>
<proteinExistence type="predicted"/>